<dbReference type="OrthoDB" id="102502at2"/>
<dbReference type="InterPro" id="IPR020846">
    <property type="entry name" value="MFS_dom"/>
</dbReference>
<dbReference type="GO" id="GO:0016020">
    <property type="term" value="C:membrane"/>
    <property type="evidence" value="ECO:0007669"/>
    <property type="project" value="UniProtKB-SubCell"/>
</dbReference>
<dbReference type="SUPFAM" id="SSF103473">
    <property type="entry name" value="MFS general substrate transporter"/>
    <property type="match status" value="1"/>
</dbReference>
<dbReference type="Gene3D" id="1.20.1720.10">
    <property type="entry name" value="Multidrug resistance protein D"/>
    <property type="match status" value="1"/>
</dbReference>
<sequence>MVRTGNQSPDISKNAVLAVAALTAFLPPFMLSSVNIALPSIQQAYSASAVWLSWVATSYLLSSAVFLIPAGKMGDIWGRKRILVLGTWIFIVSTILCPLAPTMPFFIFLRAVQGAGGSLMLTMGMAILTSVFPSAERGKALGVNVASIYLGSSAGPFFGGLLIAAFGWASVFYVNALLGAVSIFLLKTRVPFEWREGSSKRLDLPGCFIYGASLVAVMYGASILPSVWGISLMAAGGVLFAVFIRRMLRSEDPLFEIRLFSGNRVFAFSNAAALINYAATYSVAFLLSLYLQYIKGMSPSEAGVVMVTQPLLQAFLSPYTGKLSDRIEPGLLASGGMLSTALGLTIFAFLGRETPMAFIFTALILLGLGFAFFSSPNTNAIMGSVPSRFYGAASGSVGTMRVLGQMTSMAVITVVFAALLGSEQITPERYGTFLVVVKISFSISSLLCFLGVFFSWFRGNLHGGHAGKAEREEGQ</sequence>
<evidence type="ECO:0000313" key="8">
    <source>
        <dbReference type="EMBL" id="TDY59923.1"/>
    </source>
</evidence>
<dbReference type="Proteomes" id="UP000295066">
    <property type="component" value="Unassembled WGS sequence"/>
</dbReference>
<dbReference type="Gene3D" id="1.20.1250.20">
    <property type="entry name" value="MFS general substrate transporter like domains"/>
    <property type="match status" value="1"/>
</dbReference>
<dbReference type="CDD" id="cd17321">
    <property type="entry name" value="MFS_MMR_MDR_like"/>
    <property type="match status" value="1"/>
</dbReference>
<keyword evidence="9" id="KW-1185">Reference proteome</keyword>
<feature type="transmembrane region" description="Helical" evidence="6">
    <location>
        <begin position="49"/>
        <end position="70"/>
    </location>
</feature>
<organism evidence="8 9">
    <name type="scientific">Aminivibrio pyruvatiphilus</name>
    <dbReference type="NCBI Taxonomy" id="1005740"/>
    <lineage>
        <taxon>Bacteria</taxon>
        <taxon>Thermotogati</taxon>
        <taxon>Synergistota</taxon>
        <taxon>Synergistia</taxon>
        <taxon>Synergistales</taxon>
        <taxon>Aminobacteriaceae</taxon>
        <taxon>Aminivibrio</taxon>
    </lineage>
</organism>
<dbReference type="GO" id="GO:0022857">
    <property type="term" value="F:transmembrane transporter activity"/>
    <property type="evidence" value="ECO:0007669"/>
    <property type="project" value="InterPro"/>
</dbReference>
<dbReference type="Pfam" id="PF07690">
    <property type="entry name" value="MFS_1"/>
    <property type="match status" value="1"/>
</dbReference>
<keyword evidence="5 6" id="KW-0472">Membrane</keyword>
<proteinExistence type="predicted"/>
<evidence type="ECO:0000256" key="4">
    <source>
        <dbReference type="ARBA" id="ARBA00022989"/>
    </source>
</evidence>
<feature type="transmembrane region" description="Helical" evidence="6">
    <location>
        <begin position="82"/>
        <end position="101"/>
    </location>
</feature>
<dbReference type="FunFam" id="1.20.1250.20:FF:000503">
    <property type="entry name" value="Drug resistance transporter, EmrB/QacA subfamily"/>
    <property type="match status" value="1"/>
</dbReference>
<feature type="transmembrane region" description="Helical" evidence="6">
    <location>
        <begin position="357"/>
        <end position="375"/>
    </location>
</feature>
<dbReference type="PROSITE" id="PS50850">
    <property type="entry name" value="MFS"/>
    <property type="match status" value="1"/>
</dbReference>
<dbReference type="AlphaFoldDB" id="A0A4R8M3V9"/>
<feature type="domain" description="Major facilitator superfamily (MFS) profile" evidence="7">
    <location>
        <begin position="16"/>
        <end position="463"/>
    </location>
</feature>
<feature type="transmembrane region" description="Helical" evidence="6">
    <location>
        <begin position="402"/>
        <end position="421"/>
    </location>
</feature>
<gene>
    <name evidence="8" type="ORF">C8D99_11050</name>
</gene>
<feature type="transmembrane region" description="Helical" evidence="6">
    <location>
        <begin position="433"/>
        <end position="457"/>
    </location>
</feature>
<feature type="transmembrane region" description="Helical" evidence="6">
    <location>
        <begin position="107"/>
        <end position="129"/>
    </location>
</feature>
<keyword evidence="2" id="KW-0813">Transport</keyword>
<evidence type="ECO:0000256" key="6">
    <source>
        <dbReference type="SAM" id="Phobius"/>
    </source>
</evidence>
<dbReference type="EMBL" id="SORI01000010">
    <property type="protein sequence ID" value="TDY59923.1"/>
    <property type="molecule type" value="Genomic_DNA"/>
</dbReference>
<feature type="transmembrane region" description="Helical" evidence="6">
    <location>
        <begin position="227"/>
        <end position="244"/>
    </location>
</feature>
<keyword evidence="4 6" id="KW-1133">Transmembrane helix</keyword>
<comment type="subcellular location">
    <subcellularLocation>
        <location evidence="1">Membrane</location>
        <topology evidence="1">Multi-pass membrane protein</topology>
    </subcellularLocation>
</comment>
<protein>
    <submittedName>
        <fullName evidence="8">EmrB/QacA subfamily drug resistance transporter</fullName>
    </submittedName>
</protein>
<evidence type="ECO:0000256" key="2">
    <source>
        <dbReference type="ARBA" id="ARBA00022448"/>
    </source>
</evidence>
<evidence type="ECO:0000256" key="5">
    <source>
        <dbReference type="ARBA" id="ARBA00023136"/>
    </source>
</evidence>
<evidence type="ECO:0000313" key="9">
    <source>
        <dbReference type="Proteomes" id="UP000295066"/>
    </source>
</evidence>
<accession>A0A4R8M3V9</accession>
<dbReference type="InterPro" id="IPR036259">
    <property type="entry name" value="MFS_trans_sf"/>
</dbReference>
<evidence type="ECO:0000259" key="7">
    <source>
        <dbReference type="PROSITE" id="PS50850"/>
    </source>
</evidence>
<feature type="transmembrane region" description="Helical" evidence="6">
    <location>
        <begin position="265"/>
        <end position="291"/>
    </location>
</feature>
<evidence type="ECO:0000256" key="1">
    <source>
        <dbReference type="ARBA" id="ARBA00004141"/>
    </source>
</evidence>
<evidence type="ECO:0000256" key="3">
    <source>
        <dbReference type="ARBA" id="ARBA00022692"/>
    </source>
</evidence>
<keyword evidence="3 6" id="KW-0812">Transmembrane</keyword>
<dbReference type="PANTHER" id="PTHR42718">
    <property type="entry name" value="MAJOR FACILITATOR SUPERFAMILY MULTIDRUG TRANSPORTER MFSC"/>
    <property type="match status" value="1"/>
</dbReference>
<feature type="transmembrane region" description="Helical" evidence="6">
    <location>
        <begin position="172"/>
        <end position="190"/>
    </location>
</feature>
<feature type="transmembrane region" description="Helical" evidence="6">
    <location>
        <begin position="202"/>
        <end position="221"/>
    </location>
</feature>
<name>A0A4R8M3V9_9BACT</name>
<reference evidence="8 9" key="1">
    <citation type="submission" date="2019-03" db="EMBL/GenBank/DDBJ databases">
        <title>Genomic Encyclopedia of Type Strains, Phase IV (KMG-IV): sequencing the most valuable type-strain genomes for metagenomic binning, comparative biology and taxonomic classification.</title>
        <authorList>
            <person name="Goeker M."/>
        </authorList>
    </citation>
    <scope>NUCLEOTIDE SEQUENCE [LARGE SCALE GENOMIC DNA]</scope>
    <source>
        <strain evidence="8 9">DSM 25964</strain>
    </source>
</reference>
<comment type="caution">
    <text evidence="8">The sequence shown here is derived from an EMBL/GenBank/DDBJ whole genome shotgun (WGS) entry which is preliminary data.</text>
</comment>
<feature type="transmembrane region" description="Helical" evidence="6">
    <location>
        <begin position="331"/>
        <end position="350"/>
    </location>
</feature>
<dbReference type="PANTHER" id="PTHR42718:SF9">
    <property type="entry name" value="MAJOR FACILITATOR SUPERFAMILY MULTIDRUG TRANSPORTER MFSC"/>
    <property type="match status" value="1"/>
</dbReference>
<dbReference type="RefSeq" id="WP_133957767.1">
    <property type="nucleotide sequence ID" value="NZ_SORI01000010.1"/>
</dbReference>
<dbReference type="InterPro" id="IPR011701">
    <property type="entry name" value="MFS"/>
</dbReference>